<feature type="compositionally biased region" description="Basic and acidic residues" evidence="1">
    <location>
        <begin position="47"/>
        <end position="64"/>
    </location>
</feature>
<dbReference type="OrthoDB" id="1874222at2759"/>
<dbReference type="PANTHER" id="PTHR33237:SF21">
    <property type="entry name" value="TRANSMEMBRANE PROTEIN"/>
    <property type="match status" value="1"/>
</dbReference>
<evidence type="ECO:0000256" key="2">
    <source>
        <dbReference type="SAM" id="Phobius"/>
    </source>
</evidence>
<comment type="caution">
    <text evidence="3">The sequence shown here is derived from an EMBL/GenBank/DDBJ whole genome shotgun (WGS) entry which is preliminary data.</text>
</comment>
<name>A0A9Q0L2Z3_9MAGN</name>
<sequence>MDALWDLEEKLKLSTQGATLVFICTAFAIIGLCTTVLKKKKKKKNQKKNEKTRIQRNERVRGEEEATNTNKVGSSSSWGSIKKALMGSLRWSGASKVELELEETQALTWREGTPALLIGGRYEAEVEWHSHNSVSPVWQRPILMGEKCELPRFSGLILYDEQGCPLHHHKSQKTILDQEKPKAVATLKDLL</sequence>
<proteinExistence type="predicted"/>
<keyword evidence="2" id="KW-0472">Membrane</keyword>
<keyword evidence="4" id="KW-1185">Reference proteome</keyword>
<organism evidence="3 4">
    <name type="scientific">Protea cynaroides</name>
    <dbReference type="NCBI Taxonomy" id="273540"/>
    <lineage>
        <taxon>Eukaryota</taxon>
        <taxon>Viridiplantae</taxon>
        <taxon>Streptophyta</taxon>
        <taxon>Embryophyta</taxon>
        <taxon>Tracheophyta</taxon>
        <taxon>Spermatophyta</taxon>
        <taxon>Magnoliopsida</taxon>
        <taxon>Proteales</taxon>
        <taxon>Proteaceae</taxon>
        <taxon>Protea</taxon>
    </lineage>
</organism>
<protein>
    <submittedName>
        <fullName evidence="3">Uncharacterized protein</fullName>
    </submittedName>
</protein>
<dbReference type="Proteomes" id="UP001141806">
    <property type="component" value="Unassembled WGS sequence"/>
</dbReference>
<dbReference type="PANTHER" id="PTHR33237">
    <property type="entry name" value="F2P16.13 PROTEIN-RELATED"/>
    <property type="match status" value="1"/>
</dbReference>
<feature type="transmembrane region" description="Helical" evidence="2">
    <location>
        <begin position="20"/>
        <end position="37"/>
    </location>
</feature>
<evidence type="ECO:0000256" key="1">
    <source>
        <dbReference type="SAM" id="MobiDB-lite"/>
    </source>
</evidence>
<dbReference type="EMBL" id="JAMYWD010000001">
    <property type="protein sequence ID" value="KAJ4981424.1"/>
    <property type="molecule type" value="Genomic_DNA"/>
</dbReference>
<gene>
    <name evidence="3" type="ORF">NE237_032261</name>
</gene>
<feature type="region of interest" description="Disordered" evidence="1">
    <location>
        <begin position="41"/>
        <end position="73"/>
    </location>
</feature>
<dbReference type="AlphaFoldDB" id="A0A9Q0L2Z3"/>
<accession>A0A9Q0L2Z3</accession>
<reference evidence="3" key="1">
    <citation type="journal article" date="2023" name="Plant J.">
        <title>The genome of the king protea, Protea cynaroides.</title>
        <authorList>
            <person name="Chang J."/>
            <person name="Duong T.A."/>
            <person name="Schoeman C."/>
            <person name="Ma X."/>
            <person name="Roodt D."/>
            <person name="Barker N."/>
            <person name="Li Z."/>
            <person name="Van de Peer Y."/>
            <person name="Mizrachi E."/>
        </authorList>
    </citation>
    <scope>NUCLEOTIDE SEQUENCE</scope>
    <source>
        <tissue evidence="3">Young leaves</tissue>
    </source>
</reference>
<evidence type="ECO:0000313" key="4">
    <source>
        <dbReference type="Proteomes" id="UP001141806"/>
    </source>
</evidence>
<evidence type="ECO:0000313" key="3">
    <source>
        <dbReference type="EMBL" id="KAJ4981424.1"/>
    </source>
</evidence>
<keyword evidence="2" id="KW-1133">Transmembrane helix</keyword>
<keyword evidence="2" id="KW-0812">Transmembrane</keyword>